<reference evidence="2" key="4">
    <citation type="submission" date="2019-03" db="UniProtKB">
        <authorList>
            <consortium name="EnsemblPlants"/>
        </authorList>
    </citation>
    <scope>IDENTIFICATION</scope>
</reference>
<evidence type="ECO:0000313" key="3">
    <source>
        <dbReference type="Proteomes" id="UP000015105"/>
    </source>
</evidence>
<dbReference type="EnsemblPlants" id="AET1Gv20775100.6">
    <property type="protein sequence ID" value="AET1Gv20775100.6"/>
    <property type="gene ID" value="AET1Gv20775100"/>
</dbReference>
<reference evidence="3" key="1">
    <citation type="journal article" date="2014" name="Science">
        <title>Ancient hybridizations among the ancestral genomes of bread wheat.</title>
        <authorList>
            <consortium name="International Wheat Genome Sequencing Consortium,"/>
            <person name="Marcussen T."/>
            <person name="Sandve S.R."/>
            <person name="Heier L."/>
            <person name="Spannagl M."/>
            <person name="Pfeifer M."/>
            <person name="Jakobsen K.S."/>
            <person name="Wulff B.B."/>
            <person name="Steuernagel B."/>
            <person name="Mayer K.F."/>
            <person name="Olsen O.A."/>
        </authorList>
    </citation>
    <scope>NUCLEOTIDE SEQUENCE [LARGE SCALE GENOMIC DNA]</scope>
    <source>
        <strain evidence="3">cv. AL8/78</strain>
    </source>
</reference>
<evidence type="ECO:0000313" key="2">
    <source>
        <dbReference type="EnsemblPlants" id="AET1Gv20775100.4"/>
    </source>
</evidence>
<evidence type="ECO:0000256" key="1">
    <source>
        <dbReference type="SAM" id="MobiDB-lite"/>
    </source>
</evidence>
<dbReference type="AlphaFoldDB" id="A0A452ZH21"/>
<dbReference type="Gramene" id="AET1Gv20775100.6">
    <property type="protein sequence ID" value="AET1Gv20775100.6"/>
    <property type="gene ID" value="AET1Gv20775100"/>
</dbReference>
<keyword evidence="3" id="KW-1185">Reference proteome</keyword>
<organism evidence="2 3">
    <name type="scientific">Aegilops tauschii subsp. strangulata</name>
    <name type="common">Goatgrass</name>
    <dbReference type="NCBI Taxonomy" id="200361"/>
    <lineage>
        <taxon>Eukaryota</taxon>
        <taxon>Viridiplantae</taxon>
        <taxon>Streptophyta</taxon>
        <taxon>Embryophyta</taxon>
        <taxon>Tracheophyta</taxon>
        <taxon>Spermatophyta</taxon>
        <taxon>Magnoliopsida</taxon>
        <taxon>Liliopsida</taxon>
        <taxon>Poales</taxon>
        <taxon>Poaceae</taxon>
        <taxon>BOP clade</taxon>
        <taxon>Pooideae</taxon>
        <taxon>Triticodae</taxon>
        <taxon>Triticeae</taxon>
        <taxon>Triticinae</taxon>
        <taxon>Aegilops</taxon>
    </lineage>
</organism>
<proteinExistence type="predicted"/>
<accession>A0A452ZH21</accession>
<protein>
    <submittedName>
        <fullName evidence="2">Uncharacterized protein</fullName>
    </submittedName>
</protein>
<reference evidence="2" key="3">
    <citation type="journal article" date="2017" name="Nature">
        <title>Genome sequence of the progenitor of the wheat D genome Aegilops tauschii.</title>
        <authorList>
            <person name="Luo M.C."/>
            <person name="Gu Y.Q."/>
            <person name="Puiu D."/>
            <person name="Wang H."/>
            <person name="Twardziok S.O."/>
            <person name="Deal K.R."/>
            <person name="Huo N."/>
            <person name="Zhu T."/>
            <person name="Wang L."/>
            <person name="Wang Y."/>
            <person name="McGuire P.E."/>
            <person name="Liu S."/>
            <person name="Long H."/>
            <person name="Ramasamy R.K."/>
            <person name="Rodriguez J.C."/>
            <person name="Van S.L."/>
            <person name="Yuan L."/>
            <person name="Wang Z."/>
            <person name="Xia Z."/>
            <person name="Xiao L."/>
            <person name="Anderson O.D."/>
            <person name="Ouyang S."/>
            <person name="Liang Y."/>
            <person name="Zimin A.V."/>
            <person name="Pertea G."/>
            <person name="Qi P."/>
            <person name="Bennetzen J.L."/>
            <person name="Dai X."/>
            <person name="Dawson M.W."/>
            <person name="Muller H.G."/>
            <person name="Kugler K."/>
            <person name="Rivarola-Duarte L."/>
            <person name="Spannagl M."/>
            <person name="Mayer K.F.X."/>
            <person name="Lu F.H."/>
            <person name="Bevan M.W."/>
            <person name="Leroy P."/>
            <person name="Li P."/>
            <person name="You F.M."/>
            <person name="Sun Q."/>
            <person name="Liu Z."/>
            <person name="Lyons E."/>
            <person name="Wicker T."/>
            <person name="Salzberg S.L."/>
            <person name="Devos K.M."/>
            <person name="Dvorak J."/>
        </authorList>
    </citation>
    <scope>NUCLEOTIDE SEQUENCE [LARGE SCALE GENOMIC DNA]</scope>
    <source>
        <strain evidence="2">cv. AL8/78</strain>
    </source>
</reference>
<feature type="compositionally biased region" description="Low complexity" evidence="1">
    <location>
        <begin position="1"/>
        <end position="11"/>
    </location>
</feature>
<dbReference type="Gramene" id="AET1Gv20775100.4">
    <property type="protein sequence ID" value="AET1Gv20775100.4"/>
    <property type="gene ID" value="AET1Gv20775100"/>
</dbReference>
<dbReference type="EnsemblPlants" id="AET1Gv20775100.5">
    <property type="protein sequence ID" value="AET1Gv20775100.5"/>
    <property type="gene ID" value="AET1Gv20775100"/>
</dbReference>
<dbReference type="EnsemblPlants" id="AET1Gv20775100.4">
    <property type="protein sequence ID" value="AET1Gv20775100.4"/>
    <property type="gene ID" value="AET1Gv20775100"/>
</dbReference>
<dbReference type="Gramene" id="AET1Gv20775100.5">
    <property type="protein sequence ID" value="AET1Gv20775100.5"/>
    <property type="gene ID" value="AET1Gv20775100"/>
</dbReference>
<sequence length="102" mass="10773">MRSSSSSAGSAPRRRPMSDLIGASDDLSRFSVATTTASSEWSAGGRGAAAFLDAFRSCFAPADARSPETSLSDVDLDASHQRTSFAHAFPEPFLQWALCVLS</sequence>
<name>A0A452ZH21_AEGTS</name>
<dbReference type="Proteomes" id="UP000015105">
    <property type="component" value="Chromosome 1D"/>
</dbReference>
<feature type="region of interest" description="Disordered" evidence="1">
    <location>
        <begin position="1"/>
        <end position="22"/>
    </location>
</feature>
<reference evidence="2" key="5">
    <citation type="journal article" date="2021" name="G3 (Bethesda)">
        <title>Aegilops tauschii genome assembly Aet v5.0 features greater sequence contiguity and improved annotation.</title>
        <authorList>
            <person name="Wang L."/>
            <person name="Zhu T."/>
            <person name="Rodriguez J.C."/>
            <person name="Deal K.R."/>
            <person name="Dubcovsky J."/>
            <person name="McGuire P.E."/>
            <person name="Lux T."/>
            <person name="Spannagl M."/>
            <person name="Mayer K.F.X."/>
            <person name="Baldrich P."/>
            <person name="Meyers B.C."/>
            <person name="Huo N."/>
            <person name="Gu Y.Q."/>
            <person name="Zhou H."/>
            <person name="Devos K.M."/>
            <person name="Bennetzen J.L."/>
            <person name="Unver T."/>
            <person name="Budak H."/>
            <person name="Gulick P.J."/>
            <person name="Galiba G."/>
            <person name="Kalapos B."/>
            <person name="Nelson D.R."/>
            <person name="Li P."/>
            <person name="You F.M."/>
            <person name="Luo M.C."/>
            <person name="Dvorak J."/>
        </authorList>
    </citation>
    <scope>NUCLEOTIDE SEQUENCE [LARGE SCALE GENOMIC DNA]</scope>
    <source>
        <strain evidence="2">cv. AL8/78</strain>
    </source>
</reference>
<reference evidence="3" key="2">
    <citation type="journal article" date="2017" name="Nat. Plants">
        <title>The Aegilops tauschii genome reveals multiple impacts of transposons.</title>
        <authorList>
            <person name="Zhao G."/>
            <person name="Zou C."/>
            <person name="Li K."/>
            <person name="Wang K."/>
            <person name="Li T."/>
            <person name="Gao L."/>
            <person name="Zhang X."/>
            <person name="Wang H."/>
            <person name="Yang Z."/>
            <person name="Liu X."/>
            <person name="Jiang W."/>
            <person name="Mao L."/>
            <person name="Kong X."/>
            <person name="Jiao Y."/>
            <person name="Jia J."/>
        </authorList>
    </citation>
    <scope>NUCLEOTIDE SEQUENCE [LARGE SCALE GENOMIC DNA]</scope>
    <source>
        <strain evidence="3">cv. AL8/78</strain>
    </source>
</reference>